<accession>A0A2V4I744</accession>
<gene>
    <name evidence="1" type="ORF">DMX07_12310</name>
</gene>
<dbReference type="RefSeq" id="WP_110700290.1">
    <property type="nucleotide sequence ID" value="NZ_QJRO01000006.1"/>
</dbReference>
<reference evidence="1 2" key="1">
    <citation type="submission" date="2018-06" db="EMBL/GenBank/DDBJ databases">
        <title>Pseudomonas diversity within urban Lake Michigan freshwaters.</title>
        <authorList>
            <person name="Batrich M."/>
            <person name="Hatzopoulos T."/>
            <person name="Putonti C."/>
        </authorList>
    </citation>
    <scope>NUCLEOTIDE SEQUENCE [LARGE SCALE GENOMIC DNA]</scope>
    <source>
        <strain evidence="1 2">LBp-160603</strain>
    </source>
</reference>
<dbReference type="AlphaFoldDB" id="A0A2V4I744"/>
<proteinExistence type="predicted"/>
<organism evidence="1 2">
    <name type="scientific">Pseudomonas soli</name>
    <dbReference type="NCBI Taxonomy" id="1306993"/>
    <lineage>
        <taxon>Bacteria</taxon>
        <taxon>Pseudomonadati</taxon>
        <taxon>Pseudomonadota</taxon>
        <taxon>Gammaproteobacteria</taxon>
        <taxon>Pseudomonadales</taxon>
        <taxon>Pseudomonadaceae</taxon>
        <taxon>Pseudomonas</taxon>
    </lineage>
</organism>
<dbReference type="Proteomes" id="UP000247620">
    <property type="component" value="Unassembled WGS sequence"/>
</dbReference>
<evidence type="ECO:0000313" key="1">
    <source>
        <dbReference type="EMBL" id="PYB82444.1"/>
    </source>
</evidence>
<dbReference type="EMBL" id="QJRO01000006">
    <property type="protein sequence ID" value="PYB82444.1"/>
    <property type="molecule type" value="Genomic_DNA"/>
</dbReference>
<name>A0A2V4I744_9PSED</name>
<comment type="caution">
    <text evidence="1">The sequence shown here is derived from an EMBL/GenBank/DDBJ whole genome shotgun (WGS) entry which is preliminary data.</text>
</comment>
<sequence>MTTKVLINDEEVENIHPTNLRFFLALKLKDQYIGRRQSGLVTKVTHKEEGDNVTVEITLDGATVSGNSSYKHKNRTLRHRGPNAPITEVTFYGANNDTHYVDEPEIGKLIKLSAGENFKIKCVDEKEKEVTLIGQIIEQIFEYEFAGSSSLWTAVH</sequence>
<evidence type="ECO:0000313" key="2">
    <source>
        <dbReference type="Proteomes" id="UP000247620"/>
    </source>
</evidence>
<protein>
    <submittedName>
        <fullName evidence="1">Uncharacterized protein</fullName>
    </submittedName>
</protein>